<dbReference type="GeneID" id="108082375"/>
<name>A0A6P4IXB2_DROKI</name>
<dbReference type="Proteomes" id="UP001652661">
    <property type="component" value="Chromosome 2R"/>
</dbReference>
<dbReference type="PROSITE" id="PS00455">
    <property type="entry name" value="AMP_BINDING"/>
    <property type="match status" value="1"/>
</dbReference>
<keyword evidence="3" id="KW-0576">Peroxisome</keyword>
<sequence>MEQPQVTYNEEERIWSGPLRSSIYKDDAALGAVIFQSMKNWPKNICQIWDDDGVVVTFEQALTWAIRIAQFFKTRGLTHKDIIGIAAGNSKYLLSLGVACLMNGTPFHAPHSVLDEATLKYVLSITKPKLIFCDGNNYEKVHAATIEWQPEIYTLTDHLEGVPIIESLLEPTTTEMSYLPEPLVEGSDQTVALLCSSGTTGLPKVVCIPNRRLLQFAPSPINSESIILQSTALDWIGGVVMFTFNTIHGCTRILSRNPFTSEYIVHLVSKYQVDIMSIAPCPFTSLVNCPEATSESLSSLRILIYGGGAIALTTLQKGQKLLKNPIMANSYSTTEIGNVAISYRLEKGNPVGRPVPGVRIRIVGENGENLEHNQVGEICVHNGLTWQGYFGNPEATRQMQDPDGWFHTGDMGYFNEENFLCMVDRCKDILKYEAMHYWPGEIEAVILELPQVQDVCVVGIRNELENDEAGALVVLKTGSSLSAKEIVDHVAKALPAVYKQLHAGVQFTNELPANPNGKVVRRAALDIFKALKAA</sequence>
<evidence type="ECO:0000259" key="4">
    <source>
        <dbReference type="Pfam" id="PF00501"/>
    </source>
</evidence>
<dbReference type="RefSeq" id="XP_017033205.1">
    <property type="nucleotide sequence ID" value="XM_017177716.3"/>
</dbReference>
<reference evidence="6" key="1">
    <citation type="submission" date="2025-05" db="UniProtKB">
        <authorList>
            <consortium name="RefSeq"/>
        </authorList>
    </citation>
    <scope>NUCLEOTIDE SEQUENCE [LARGE SCALE GENOMIC DNA]</scope>
    <source>
        <strain evidence="6">14028-0561.14</strain>
    </source>
</reference>
<dbReference type="Pfam" id="PF00501">
    <property type="entry name" value="AMP-binding"/>
    <property type="match status" value="1"/>
</dbReference>
<dbReference type="AlphaFoldDB" id="A0A6P4IXB2"/>
<dbReference type="PANTHER" id="PTHR24096:SF353">
    <property type="entry name" value="GH16244P-RELATED"/>
    <property type="match status" value="1"/>
</dbReference>
<dbReference type="PANTHER" id="PTHR24096">
    <property type="entry name" value="LONG-CHAIN-FATTY-ACID--COA LIGASE"/>
    <property type="match status" value="1"/>
</dbReference>
<evidence type="ECO:0000313" key="7">
    <source>
        <dbReference type="RefSeq" id="XP_017033205.1"/>
    </source>
</evidence>
<evidence type="ECO:0000256" key="2">
    <source>
        <dbReference type="ARBA" id="ARBA00006432"/>
    </source>
</evidence>
<feature type="domain" description="AMP-binding enzyme C-terminal" evidence="5">
    <location>
        <begin position="441"/>
        <end position="518"/>
    </location>
</feature>
<evidence type="ECO:0000313" key="6">
    <source>
        <dbReference type="Proteomes" id="UP001652661"/>
    </source>
</evidence>
<dbReference type="GO" id="GO:0004467">
    <property type="term" value="F:long-chain fatty acid-CoA ligase activity"/>
    <property type="evidence" value="ECO:0007669"/>
    <property type="project" value="TreeGrafter"/>
</dbReference>
<dbReference type="FunFam" id="3.40.50.12780:FF:000025">
    <property type="entry name" value="luciferin 4-monooxygenase"/>
    <property type="match status" value="1"/>
</dbReference>
<reference evidence="7" key="2">
    <citation type="submission" date="2025-08" db="UniProtKB">
        <authorList>
            <consortium name="RefSeq"/>
        </authorList>
    </citation>
    <scope>IDENTIFICATION</scope>
    <source>
        <strain evidence="7">14028-0561.14</strain>
        <tissue evidence="7">Whole fly</tissue>
    </source>
</reference>
<dbReference type="InterPro" id="IPR045851">
    <property type="entry name" value="AMP-bd_C_sf"/>
</dbReference>
<dbReference type="FunFam" id="3.30.300.30:FF:000007">
    <property type="entry name" value="4-coumarate--CoA ligase 2"/>
    <property type="match status" value="1"/>
</dbReference>
<protein>
    <submittedName>
        <fullName evidence="7">Uncharacterized protein</fullName>
    </submittedName>
</protein>
<gene>
    <name evidence="7" type="primary">LOC108082375</name>
</gene>
<feature type="domain" description="AMP-dependent synthetase/ligase" evidence="4">
    <location>
        <begin position="36"/>
        <end position="390"/>
    </location>
</feature>
<dbReference type="InterPro" id="IPR042099">
    <property type="entry name" value="ANL_N_sf"/>
</dbReference>
<dbReference type="Pfam" id="PF13193">
    <property type="entry name" value="AMP-binding_C"/>
    <property type="match status" value="1"/>
</dbReference>
<evidence type="ECO:0000259" key="5">
    <source>
        <dbReference type="Pfam" id="PF13193"/>
    </source>
</evidence>
<dbReference type="InterPro" id="IPR020845">
    <property type="entry name" value="AMP-binding_CS"/>
</dbReference>
<dbReference type="OrthoDB" id="10253869at2759"/>
<dbReference type="GO" id="GO:0005777">
    <property type="term" value="C:peroxisome"/>
    <property type="evidence" value="ECO:0007669"/>
    <property type="project" value="UniProtKB-SubCell"/>
</dbReference>
<evidence type="ECO:0000256" key="3">
    <source>
        <dbReference type="ARBA" id="ARBA00023140"/>
    </source>
</evidence>
<dbReference type="SUPFAM" id="SSF56801">
    <property type="entry name" value="Acetyl-CoA synthetase-like"/>
    <property type="match status" value="1"/>
</dbReference>
<proteinExistence type="inferred from homology"/>
<keyword evidence="6" id="KW-1185">Reference proteome</keyword>
<evidence type="ECO:0000256" key="1">
    <source>
        <dbReference type="ARBA" id="ARBA00004275"/>
    </source>
</evidence>
<dbReference type="Gene3D" id="3.30.300.30">
    <property type="match status" value="1"/>
</dbReference>
<dbReference type="GO" id="GO:0046949">
    <property type="term" value="P:fatty-acyl-CoA biosynthetic process"/>
    <property type="evidence" value="ECO:0007669"/>
    <property type="project" value="TreeGrafter"/>
</dbReference>
<accession>A0A6P4IXB2</accession>
<comment type="similarity">
    <text evidence="2">Belongs to the ATP-dependent AMP-binding enzyme family.</text>
</comment>
<dbReference type="Gene3D" id="3.40.50.12780">
    <property type="entry name" value="N-terminal domain of ligase-like"/>
    <property type="match status" value="1"/>
</dbReference>
<dbReference type="InterPro" id="IPR025110">
    <property type="entry name" value="AMP-bd_C"/>
</dbReference>
<dbReference type="CDD" id="cd05911">
    <property type="entry name" value="Firefly_Luc_like"/>
    <property type="match status" value="1"/>
</dbReference>
<comment type="subcellular location">
    <subcellularLocation>
        <location evidence="1">Peroxisome</location>
    </subcellularLocation>
</comment>
<dbReference type="InterPro" id="IPR000873">
    <property type="entry name" value="AMP-dep_synth/lig_dom"/>
</dbReference>
<organism evidence="6 7">
    <name type="scientific">Drosophila kikkawai</name>
    <name type="common">Fruit fly</name>
    <dbReference type="NCBI Taxonomy" id="30033"/>
    <lineage>
        <taxon>Eukaryota</taxon>
        <taxon>Metazoa</taxon>
        <taxon>Ecdysozoa</taxon>
        <taxon>Arthropoda</taxon>
        <taxon>Hexapoda</taxon>
        <taxon>Insecta</taxon>
        <taxon>Pterygota</taxon>
        <taxon>Neoptera</taxon>
        <taxon>Endopterygota</taxon>
        <taxon>Diptera</taxon>
        <taxon>Brachycera</taxon>
        <taxon>Muscomorpha</taxon>
        <taxon>Ephydroidea</taxon>
        <taxon>Drosophilidae</taxon>
        <taxon>Drosophila</taxon>
        <taxon>Sophophora</taxon>
    </lineage>
</organism>